<proteinExistence type="predicted"/>
<sequence>MMVLASIAATSFAILLLFSLPSWLHIRTTSPYSSDTNPDTDPCRDYCTSTRMFHSMRAPSFSLSLDVPFVFPAFAMFFLPNLLPSPMVAVVSRPTLIDVGTGRVGLAPGLSPCVMPRRTWWRLPRLGYLGYEESRSEILDN</sequence>
<evidence type="ECO:0000256" key="2">
    <source>
        <dbReference type="SAM" id="SignalP"/>
    </source>
</evidence>
<keyword evidence="2" id="KW-0732">Signal</keyword>
<feature type="transmembrane region" description="Helical" evidence="1">
    <location>
        <begin position="61"/>
        <end position="83"/>
    </location>
</feature>
<accession>A0A3L6F394</accession>
<dbReference type="AlphaFoldDB" id="A0A3L6F394"/>
<evidence type="ECO:0000313" key="3">
    <source>
        <dbReference type="EMBL" id="PWZ26117.1"/>
    </source>
</evidence>
<evidence type="ECO:0000313" key="4">
    <source>
        <dbReference type="Proteomes" id="UP000251960"/>
    </source>
</evidence>
<protein>
    <submittedName>
        <fullName evidence="3">Uncharacterized protein</fullName>
    </submittedName>
</protein>
<dbReference type="EMBL" id="NCVQ01000005">
    <property type="protein sequence ID" value="PWZ26117.1"/>
    <property type="molecule type" value="Genomic_DNA"/>
</dbReference>
<name>A0A3L6F394_MAIZE</name>
<organism evidence="3 4">
    <name type="scientific">Zea mays</name>
    <name type="common">Maize</name>
    <dbReference type="NCBI Taxonomy" id="4577"/>
    <lineage>
        <taxon>Eukaryota</taxon>
        <taxon>Viridiplantae</taxon>
        <taxon>Streptophyta</taxon>
        <taxon>Embryophyta</taxon>
        <taxon>Tracheophyta</taxon>
        <taxon>Spermatophyta</taxon>
        <taxon>Magnoliopsida</taxon>
        <taxon>Liliopsida</taxon>
        <taxon>Poales</taxon>
        <taxon>Poaceae</taxon>
        <taxon>PACMAD clade</taxon>
        <taxon>Panicoideae</taxon>
        <taxon>Andropogonodae</taxon>
        <taxon>Andropogoneae</taxon>
        <taxon>Tripsacinae</taxon>
        <taxon>Zea</taxon>
    </lineage>
</organism>
<feature type="signal peptide" evidence="2">
    <location>
        <begin position="1"/>
        <end position="28"/>
    </location>
</feature>
<feature type="chain" id="PRO_5017944924" evidence="2">
    <location>
        <begin position="29"/>
        <end position="141"/>
    </location>
</feature>
<keyword evidence="1" id="KW-0472">Membrane</keyword>
<comment type="caution">
    <text evidence="3">The sequence shown here is derived from an EMBL/GenBank/DDBJ whole genome shotgun (WGS) entry which is preliminary data.</text>
</comment>
<gene>
    <name evidence="3" type="ORF">Zm00014a_034126</name>
</gene>
<evidence type="ECO:0000256" key="1">
    <source>
        <dbReference type="SAM" id="Phobius"/>
    </source>
</evidence>
<keyword evidence="1" id="KW-1133">Transmembrane helix</keyword>
<keyword evidence="1" id="KW-0812">Transmembrane</keyword>
<dbReference type="Proteomes" id="UP000251960">
    <property type="component" value="Chromosome 4"/>
</dbReference>
<reference evidence="3 4" key="1">
    <citation type="journal article" date="2018" name="Nat. Genet.">
        <title>Extensive intraspecific gene order and gene structural variations between Mo17 and other maize genomes.</title>
        <authorList>
            <person name="Sun S."/>
            <person name="Zhou Y."/>
            <person name="Chen J."/>
            <person name="Shi J."/>
            <person name="Zhao H."/>
            <person name="Zhao H."/>
            <person name="Song W."/>
            <person name="Zhang M."/>
            <person name="Cui Y."/>
            <person name="Dong X."/>
            <person name="Liu H."/>
            <person name="Ma X."/>
            <person name="Jiao Y."/>
            <person name="Wang B."/>
            <person name="Wei X."/>
            <person name="Stein J.C."/>
            <person name="Glaubitz J.C."/>
            <person name="Lu F."/>
            <person name="Yu G."/>
            <person name="Liang C."/>
            <person name="Fengler K."/>
            <person name="Li B."/>
            <person name="Rafalski A."/>
            <person name="Schnable P.S."/>
            <person name="Ware D.H."/>
            <person name="Buckler E.S."/>
            <person name="Lai J."/>
        </authorList>
    </citation>
    <scope>NUCLEOTIDE SEQUENCE [LARGE SCALE GENOMIC DNA]</scope>
    <source>
        <strain evidence="4">cv. Missouri 17</strain>
        <tissue evidence="3">Seedling</tissue>
    </source>
</reference>